<organism evidence="3 4">
    <name type="scientific">Yersinia intermedia</name>
    <dbReference type="NCBI Taxonomy" id="631"/>
    <lineage>
        <taxon>Bacteria</taxon>
        <taxon>Pseudomonadati</taxon>
        <taxon>Pseudomonadota</taxon>
        <taxon>Gammaproteobacteria</taxon>
        <taxon>Enterobacterales</taxon>
        <taxon>Yersiniaceae</taxon>
        <taxon>Yersinia</taxon>
    </lineage>
</organism>
<evidence type="ECO:0000259" key="2">
    <source>
        <dbReference type="Pfam" id="PF00419"/>
    </source>
</evidence>
<dbReference type="KEGG" id="yin:CH53_1203"/>
<dbReference type="EMBL" id="CPZJ01000004">
    <property type="protein sequence ID" value="CNF40323.1"/>
    <property type="molecule type" value="Genomic_DNA"/>
</dbReference>
<evidence type="ECO:0000256" key="1">
    <source>
        <dbReference type="SAM" id="SignalP"/>
    </source>
</evidence>
<keyword evidence="1" id="KW-0732">Signal</keyword>
<feature type="chain" id="PRO_5006692915" evidence="1">
    <location>
        <begin position="25"/>
        <end position="178"/>
    </location>
</feature>
<name>A0A0T9LZ89_YERIN</name>
<dbReference type="InterPro" id="IPR036937">
    <property type="entry name" value="Adhesion_dom_fimbrial_sf"/>
</dbReference>
<feature type="signal peptide" evidence="1">
    <location>
        <begin position="1"/>
        <end position="24"/>
    </location>
</feature>
<dbReference type="SUPFAM" id="SSF49401">
    <property type="entry name" value="Bacterial adhesins"/>
    <property type="match status" value="1"/>
</dbReference>
<dbReference type="RefSeq" id="WP_042568642.1">
    <property type="nucleotide sequence ID" value="NZ_CABHXU010000095.1"/>
</dbReference>
<dbReference type="OrthoDB" id="6522787at2"/>
<dbReference type="Gene3D" id="2.60.40.1090">
    <property type="entry name" value="Fimbrial-type adhesion domain"/>
    <property type="match status" value="1"/>
</dbReference>
<evidence type="ECO:0000313" key="4">
    <source>
        <dbReference type="Proteomes" id="UP000038750"/>
    </source>
</evidence>
<evidence type="ECO:0000313" key="3">
    <source>
        <dbReference type="EMBL" id="CNF40323.1"/>
    </source>
</evidence>
<dbReference type="PANTHER" id="PTHR33420">
    <property type="entry name" value="FIMBRIAL SUBUNIT ELFA-RELATED"/>
    <property type="match status" value="1"/>
</dbReference>
<dbReference type="Proteomes" id="UP000038750">
    <property type="component" value="Unassembled WGS sequence"/>
</dbReference>
<dbReference type="Pfam" id="PF00419">
    <property type="entry name" value="Fimbrial"/>
    <property type="match status" value="1"/>
</dbReference>
<feature type="domain" description="Fimbrial-type adhesion" evidence="2">
    <location>
        <begin position="32"/>
        <end position="178"/>
    </location>
</feature>
<reference evidence="3 4" key="1">
    <citation type="submission" date="2015-03" db="EMBL/GenBank/DDBJ databases">
        <authorList>
            <person name="Murphy D."/>
        </authorList>
    </citation>
    <scope>NUCLEOTIDE SEQUENCE [LARGE SCALE GENOMIC DNA]</scope>
    <source>
        <strain evidence="3 4">BR165/97</strain>
    </source>
</reference>
<proteinExistence type="predicted"/>
<dbReference type="GO" id="GO:0009289">
    <property type="term" value="C:pilus"/>
    <property type="evidence" value="ECO:0007669"/>
    <property type="project" value="InterPro"/>
</dbReference>
<accession>A0A0T9LZ89</accession>
<dbReference type="GO" id="GO:0043709">
    <property type="term" value="P:cell adhesion involved in single-species biofilm formation"/>
    <property type="evidence" value="ECO:0007669"/>
    <property type="project" value="TreeGrafter"/>
</dbReference>
<dbReference type="InterPro" id="IPR000259">
    <property type="entry name" value="Adhesion_dom_fimbrial"/>
</dbReference>
<dbReference type="PANTHER" id="PTHR33420:SF11">
    <property type="entry name" value="FIMBRIAL-LIKE PROTEIN"/>
    <property type="match status" value="1"/>
</dbReference>
<dbReference type="STRING" id="631.CH53_1203"/>
<protein>
    <submittedName>
        <fullName evidence="3">Fimbrial protein</fullName>
    </submittedName>
</protein>
<dbReference type="InterPro" id="IPR008966">
    <property type="entry name" value="Adhesion_dom_sf"/>
</dbReference>
<sequence length="178" mass="18146">MKRNLFTFSALALVISAASSSVFAADVGSGIIEFNGVVNTGACTIAPSSVNKQVDLGSISAASLQTAGSQGPVSDFVLELTNCIMDPTASGTDFSKVSVTFTGQMDAAGNLWANTGTANNMGVLFQDPNGKNLTSGSTVEQSLREGSNTINLSARMASLGNATAGTVKSTVAYVLDYQ</sequence>
<gene>
    <name evidence="3" type="primary">fimA7_1</name>
    <name evidence="3" type="ORF">ERS008530_01087</name>
</gene>
<dbReference type="InterPro" id="IPR050263">
    <property type="entry name" value="Bact_Fimbrial_Adh_Pro"/>
</dbReference>
<dbReference type="AlphaFoldDB" id="A0A0T9LZ89"/>